<organism evidence="1 2">
    <name type="scientific">Desulfosarcina ovata subsp. sediminis</name>
    <dbReference type="NCBI Taxonomy" id="885957"/>
    <lineage>
        <taxon>Bacteria</taxon>
        <taxon>Pseudomonadati</taxon>
        <taxon>Thermodesulfobacteriota</taxon>
        <taxon>Desulfobacteria</taxon>
        <taxon>Desulfobacterales</taxon>
        <taxon>Desulfosarcinaceae</taxon>
        <taxon>Desulfosarcina</taxon>
    </lineage>
</organism>
<dbReference type="AlphaFoldDB" id="A0A5K7ZL40"/>
<dbReference type="KEGG" id="dov:DSCO28_34580"/>
<protein>
    <submittedName>
        <fullName evidence="1">Uncharacterized protein</fullName>
    </submittedName>
</protein>
<evidence type="ECO:0000313" key="1">
    <source>
        <dbReference type="EMBL" id="BBO82892.1"/>
    </source>
</evidence>
<evidence type="ECO:0000313" key="2">
    <source>
        <dbReference type="Proteomes" id="UP000425960"/>
    </source>
</evidence>
<name>A0A5K7ZL40_9BACT</name>
<dbReference type="Proteomes" id="UP000425960">
    <property type="component" value="Chromosome"/>
</dbReference>
<accession>A0A5K7ZL40</accession>
<gene>
    <name evidence="1" type="ORF">DSCO28_34580</name>
</gene>
<reference evidence="1 2" key="1">
    <citation type="submission" date="2019-11" db="EMBL/GenBank/DDBJ databases">
        <title>Comparative genomics of hydrocarbon-degrading Desulfosarcina strains.</title>
        <authorList>
            <person name="Watanabe M."/>
            <person name="Kojima H."/>
            <person name="Fukui M."/>
        </authorList>
    </citation>
    <scope>NUCLEOTIDE SEQUENCE [LARGE SCALE GENOMIC DNA]</scope>
    <source>
        <strain evidence="1 2">28bB2T</strain>
    </source>
</reference>
<proteinExistence type="predicted"/>
<dbReference type="EMBL" id="AP021876">
    <property type="protein sequence ID" value="BBO82892.1"/>
    <property type="molecule type" value="Genomic_DNA"/>
</dbReference>
<sequence length="330" mass="34829">MDLVVPGACVGTAQLHQQGAAVGKGQTGQILKARRVTRADQAIVFHRAGNGTGARKGLSVGNGDGNGQGVVLGQVQPAIAEQLFIGVAVLQLPGHQNQPGVALLDLEIEITGRRIAHRHRGELSFHLAIGHDIEHIPGLGHEPLLQGNFEGAVQAGQALHAQLIIRKARLVTADVDPERAGRGLGIGGNGVQPGRLSRAHGGGIQDTDIDGIGIIALKRLVNAHDLSNGPLAGIDKIHIQSKHPICLKSRFLLRALQGQLGLNLTGKLVKSFAGIIKHQRSVSHILKQHCLGTPQHRITGKENALFQRLDLITTELFCTLSTSLGLGTKP</sequence>